<keyword evidence="4" id="KW-0963">Cytoplasm</keyword>
<protein>
    <recommendedName>
        <fullName evidence="3">tRNA threonylcarbamoyladenosine biosynthesis protein TsaE</fullName>
    </recommendedName>
    <alternativeName>
        <fullName evidence="10">t(6)A37 threonylcarbamoyladenosine biosynthesis protein TsaE</fullName>
    </alternativeName>
</protein>
<evidence type="ECO:0000256" key="1">
    <source>
        <dbReference type="ARBA" id="ARBA00004496"/>
    </source>
</evidence>
<evidence type="ECO:0000256" key="8">
    <source>
        <dbReference type="ARBA" id="ARBA00022840"/>
    </source>
</evidence>
<organism evidence="11 12">
    <name type="scientific">Ideonella oryzae</name>
    <dbReference type="NCBI Taxonomy" id="2937441"/>
    <lineage>
        <taxon>Bacteria</taxon>
        <taxon>Pseudomonadati</taxon>
        <taxon>Pseudomonadota</taxon>
        <taxon>Betaproteobacteria</taxon>
        <taxon>Burkholderiales</taxon>
        <taxon>Sphaerotilaceae</taxon>
        <taxon>Ideonella</taxon>
    </lineage>
</organism>
<keyword evidence="6" id="KW-0479">Metal-binding</keyword>
<evidence type="ECO:0000256" key="9">
    <source>
        <dbReference type="ARBA" id="ARBA00022842"/>
    </source>
</evidence>
<keyword evidence="7" id="KW-0547">Nucleotide-binding</keyword>
<proteinExistence type="inferred from homology"/>
<dbReference type="InterPro" id="IPR027417">
    <property type="entry name" value="P-loop_NTPase"/>
</dbReference>
<dbReference type="PANTHER" id="PTHR33540:SF2">
    <property type="entry name" value="TRNA THREONYLCARBAMOYLADENOSINE BIOSYNTHESIS PROTEIN TSAE"/>
    <property type="match status" value="1"/>
</dbReference>
<keyword evidence="12" id="KW-1185">Reference proteome</keyword>
<comment type="caution">
    <text evidence="11">The sequence shown here is derived from an EMBL/GenBank/DDBJ whole genome shotgun (WGS) entry which is preliminary data.</text>
</comment>
<evidence type="ECO:0000256" key="10">
    <source>
        <dbReference type="ARBA" id="ARBA00032441"/>
    </source>
</evidence>
<evidence type="ECO:0000256" key="2">
    <source>
        <dbReference type="ARBA" id="ARBA00007599"/>
    </source>
</evidence>
<keyword evidence="5" id="KW-0819">tRNA processing</keyword>
<sequence length="158" mass="17548">MPILETRSLSWPDEAACGQFALSLARHPGIADACIELDGPLGAGKTTLVRHLLRALGVQGRIKSPTYAVVEPYEVVHAGQPLPISHFDFYRFSDPREWVDAGFRDIFARPGLKLCEWAQNAGPERPQADLRLEIQPQPDESRRVLAHAMSQRGKELLA</sequence>
<evidence type="ECO:0000256" key="6">
    <source>
        <dbReference type="ARBA" id="ARBA00022723"/>
    </source>
</evidence>
<gene>
    <name evidence="11" type="primary">tsaE</name>
    <name evidence="11" type="ORF">M0L44_07880</name>
</gene>
<dbReference type="PANTHER" id="PTHR33540">
    <property type="entry name" value="TRNA THREONYLCARBAMOYLADENOSINE BIOSYNTHESIS PROTEIN TSAE"/>
    <property type="match status" value="1"/>
</dbReference>
<dbReference type="InterPro" id="IPR003442">
    <property type="entry name" value="T6A_TsaE"/>
</dbReference>
<keyword evidence="8" id="KW-0067">ATP-binding</keyword>
<dbReference type="Proteomes" id="UP001204851">
    <property type="component" value="Unassembled WGS sequence"/>
</dbReference>
<dbReference type="SUPFAM" id="SSF52540">
    <property type="entry name" value="P-loop containing nucleoside triphosphate hydrolases"/>
    <property type="match status" value="1"/>
</dbReference>
<name>A0ABT1BM30_9BURK</name>
<dbReference type="Gene3D" id="3.40.50.300">
    <property type="entry name" value="P-loop containing nucleotide triphosphate hydrolases"/>
    <property type="match status" value="1"/>
</dbReference>
<evidence type="ECO:0000256" key="7">
    <source>
        <dbReference type="ARBA" id="ARBA00022741"/>
    </source>
</evidence>
<evidence type="ECO:0000256" key="3">
    <source>
        <dbReference type="ARBA" id="ARBA00019010"/>
    </source>
</evidence>
<evidence type="ECO:0000313" key="12">
    <source>
        <dbReference type="Proteomes" id="UP001204851"/>
    </source>
</evidence>
<reference evidence="11 12" key="1">
    <citation type="submission" date="2022-06" db="EMBL/GenBank/DDBJ databases">
        <title>Ideonella sp. NS12-5 Genome sequencing and assembly.</title>
        <authorList>
            <person name="Jung Y."/>
        </authorList>
    </citation>
    <scope>NUCLEOTIDE SEQUENCE [LARGE SCALE GENOMIC DNA]</scope>
    <source>
        <strain evidence="11 12">NS12-5</strain>
    </source>
</reference>
<dbReference type="RefSeq" id="WP_252769091.1">
    <property type="nucleotide sequence ID" value="NZ_JAMXMC010000004.1"/>
</dbReference>
<evidence type="ECO:0000256" key="4">
    <source>
        <dbReference type="ARBA" id="ARBA00022490"/>
    </source>
</evidence>
<comment type="similarity">
    <text evidence="2">Belongs to the TsaE family.</text>
</comment>
<comment type="subcellular location">
    <subcellularLocation>
        <location evidence="1">Cytoplasm</location>
    </subcellularLocation>
</comment>
<evidence type="ECO:0000256" key="5">
    <source>
        <dbReference type="ARBA" id="ARBA00022694"/>
    </source>
</evidence>
<dbReference type="EMBL" id="JAMXMC010000004">
    <property type="protein sequence ID" value="MCO5976627.1"/>
    <property type="molecule type" value="Genomic_DNA"/>
</dbReference>
<keyword evidence="9" id="KW-0460">Magnesium</keyword>
<evidence type="ECO:0000313" key="11">
    <source>
        <dbReference type="EMBL" id="MCO5976627.1"/>
    </source>
</evidence>
<dbReference type="Pfam" id="PF02367">
    <property type="entry name" value="TsaE"/>
    <property type="match status" value="1"/>
</dbReference>
<accession>A0ABT1BM30</accession>
<dbReference type="NCBIfam" id="TIGR00150">
    <property type="entry name" value="T6A_YjeE"/>
    <property type="match status" value="1"/>
</dbReference>